<name>A0ABQ5I548_9ASTR</name>
<reference evidence="1" key="1">
    <citation type="journal article" date="2022" name="Int. J. Mol. Sci.">
        <title>Draft Genome of Tanacetum Coccineum: Genomic Comparison of Closely Related Tanacetum-Family Plants.</title>
        <authorList>
            <person name="Yamashiro T."/>
            <person name="Shiraishi A."/>
            <person name="Nakayama K."/>
            <person name="Satake H."/>
        </authorList>
    </citation>
    <scope>NUCLEOTIDE SEQUENCE</scope>
</reference>
<accession>A0ABQ5I548</accession>
<evidence type="ECO:0000313" key="2">
    <source>
        <dbReference type="Proteomes" id="UP001151760"/>
    </source>
</evidence>
<dbReference type="Proteomes" id="UP001151760">
    <property type="component" value="Unassembled WGS sequence"/>
</dbReference>
<sequence length="129" mass="14975">MRKWGRTVPTMDVVVESIVEAVGGDKRVLRVLSEGMKRNVGGVLEMEKVLKLERGVWYSLVARRCALENDPYHYPVEPTSVEQVVELYGGEPKKMEIQPLICRLKGEYSYFARYLCQFHVIELHQIWGY</sequence>
<reference evidence="1" key="2">
    <citation type="submission" date="2022-01" db="EMBL/GenBank/DDBJ databases">
        <authorList>
            <person name="Yamashiro T."/>
            <person name="Shiraishi A."/>
            <person name="Satake H."/>
            <person name="Nakayama K."/>
        </authorList>
    </citation>
    <scope>NUCLEOTIDE SEQUENCE</scope>
</reference>
<evidence type="ECO:0000313" key="1">
    <source>
        <dbReference type="EMBL" id="GJT95238.1"/>
    </source>
</evidence>
<proteinExistence type="predicted"/>
<comment type="caution">
    <text evidence="1">The sequence shown here is derived from an EMBL/GenBank/DDBJ whole genome shotgun (WGS) entry which is preliminary data.</text>
</comment>
<organism evidence="1 2">
    <name type="scientific">Tanacetum coccineum</name>
    <dbReference type="NCBI Taxonomy" id="301880"/>
    <lineage>
        <taxon>Eukaryota</taxon>
        <taxon>Viridiplantae</taxon>
        <taxon>Streptophyta</taxon>
        <taxon>Embryophyta</taxon>
        <taxon>Tracheophyta</taxon>
        <taxon>Spermatophyta</taxon>
        <taxon>Magnoliopsida</taxon>
        <taxon>eudicotyledons</taxon>
        <taxon>Gunneridae</taxon>
        <taxon>Pentapetalae</taxon>
        <taxon>asterids</taxon>
        <taxon>campanulids</taxon>
        <taxon>Asterales</taxon>
        <taxon>Asteraceae</taxon>
        <taxon>Asteroideae</taxon>
        <taxon>Anthemideae</taxon>
        <taxon>Anthemidinae</taxon>
        <taxon>Tanacetum</taxon>
    </lineage>
</organism>
<protein>
    <submittedName>
        <fullName evidence="1">Uncharacterized protein</fullName>
    </submittedName>
</protein>
<dbReference type="EMBL" id="BQNB010020369">
    <property type="protein sequence ID" value="GJT95238.1"/>
    <property type="molecule type" value="Genomic_DNA"/>
</dbReference>
<keyword evidence="2" id="KW-1185">Reference proteome</keyword>
<gene>
    <name evidence="1" type="ORF">Tco_1090756</name>
</gene>